<dbReference type="EMBL" id="CP011126">
    <property type="protein sequence ID" value="AKQ33694.1"/>
    <property type="molecule type" value="Genomic_DNA"/>
</dbReference>
<feature type="domain" description="Aminotransferase class I/classII large" evidence="4">
    <location>
        <begin position="41"/>
        <end position="377"/>
    </location>
</feature>
<proteinExistence type="predicted"/>
<evidence type="ECO:0000256" key="2">
    <source>
        <dbReference type="ARBA" id="ARBA00022679"/>
    </source>
</evidence>
<organism evidence="5 6">
    <name type="scientific">Candidatus Coxiella mudrowiae</name>
    <dbReference type="NCBI Taxonomy" id="2054173"/>
    <lineage>
        <taxon>Bacteria</taxon>
        <taxon>Pseudomonadati</taxon>
        <taxon>Pseudomonadota</taxon>
        <taxon>Gammaproteobacteria</taxon>
        <taxon>Legionellales</taxon>
        <taxon>Coxiellaceae</taxon>
        <taxon>Coxiella</taxon>
    </lineage>
</organism>
<keyword evidence="3" id="KW-0663">Pyridoxal phosphate</keyword>
<dbReference type="PANTHER" id="PTHR13693">
    <property type="entry name" value="CLASS II AMINOTRANSFERASE/8-AMINO-7-OXONONANOATE SYNTHASE"/>
    <property type="match status" value="1"/>
</dbReference>
<evidence type="ECO:0000313" key="6">
    <source>
        <dbReference type="Proteomes" id="UP000063965"/>
    </source>
</evidence>
<protein>
    <submittedName>
        <fullName evidence="5">8-amino-7-oxononanoate synthase</fullName>
    </submittedName>
</protein>
<evidence type="ECO:0000259" key="4">
    <source>
        <dbReference type="Pfam" id="PF00155"/>
    </source>
</evidence>
<accession>A0ABN4HR08</accession>
<dbReference type="InterPro" id="IPR015422">
    <property type="entry name" value="PyrdxlP-dep_Trfase_small"/>
</dbReference>
<dbReference type="Gene3D" id="3.90.1150.10">
    <property type="entry name" value="Aspartate Aminotransferase, domain 1"/>
    <property type="match status" value="1"/>
</dbReference>
<dbReference type="SUPFAM" id="SSF53383">
    <property type="entry name" value="PLP-dependent transferases"/>
    <property type="match status" value="1"/>
</dbReference>
<comment type="cofactor">
    <cofactor evidence="1">
        <name>pyridoxal 5'-phosphate</name>
        <dbReference type="ChEBI" id="CHEBI:597326"/>
    </cofactor>
</comment>
<dbReference type="InterPro" id="IPR015421">
    <property type="entry name" value="PyrdxlP-dep_Trfase_major"/>
</dbReference>
<evidence type="ECO:0000256" key="3">
    <source>
        <dbReference type="ARBA" id="ARBA00022898"/>
    </source>
</evidence>
<reference evidence="5 6" key="1">
    <citation type="journal article" date="2015" name="Genome Biol. Evol.">
        <title>Distinctive Genome Reduction Rates Revealed by Genomic Analyses of Two Coxiella-Like Endosymbionts in Ticks.</title>
        <authorList>
            <person name="Gottlieb Y."/>
            <person name="Lalzar I."/>
            <person name="Klasson L."/>
        </authorList>
    </citation>
    <scope>NUCLEOTIDE SEQUENCE [LARGE SCALE GENOMIC DNA]</scope>
    <source>
        <strain evidence="5 6">CRt</strain>
    </source>
</reference>
<dbReference type="Pfam" id="PF00155">
    <property type="entry name" value="Aminotran_1_2"/>
    <property type="match status" value="1"/>
</dbReference>
<sequence length="385" mass="43481">MLVAKVKNRLDRYAENSLLRKRFVITGREHNNLIKVNDQCCINFCNNDYLGLANHPAVKEAFIKAIQLYGIGSTSSAMVSGYFKPQQQLEEKFAEFLLRDQAIFFNSGYMANLGVITSLAARKDVILSDKFCHTSLLDAIQLSKAQNYRFRHNDLEHFNYLLHLKKPNILITEGIFSMEGDLSPLLAINHCIDGKNVLFVVDDAHGIGVLGKNGGGSCEKWGLTQLEIPCLITPLGKAFGCSGAIVSGRKDILEGVLQFSRSYRTTTALPPALCVAALKSLEIVQMQYWRRERLNELVHFFIQQAENRGLKLISEDETPIRCLLVADNEKIQWIQQKMLEKGFFISCIRPPSVPEGTARIRISLNCLHTEEQIIQLLYHLAFFLC</sequence>
<dbReference type="InterPro" id="IPR050087">
    <property type="entry name" value="AON_synthase_class-II"/>
</dbReference>
<dbReference type="RefSeq" id="WP_048875316.1">
    <property type="nucleotide sequence ID" value="NZ_CP011126.1"/>
</dbReference>
<keyword evidence="2" id="KW-0808">Transferase</keyword>
<keyword evidence="6" id="KW-1185">Reference proteome</keyword>
<dbReference type="Proteomes" id="UP000063965">
    <property type="component" value="Chromosome"/>
</dbReference>
<dbReference type="InterPro" id="IPR015424">
    <property type="entry name" value="PyrdxlP-dep_Trfase"/>
</dbReference>
<gene>
    <name evidence="5" type="primary">bioF</name>
    <name evidence="5" type="ORF">CleRT_09940</name>
</gene>
<dbReference type="Gene3D" id="3.40.640.10">
    <property type="entry name" value="Type I PLP-dependent aspartate aminotransferase-like (Major domain)"/>
    <property type="match status" value="1"/>
</dbReference>
<name>A0ABN4HR08_9COXI</name>
<dbReference type="InterPro" id="IPR004839">
    <property type="entry name" value="Aminotransferase_I/II_large"/>
</dbReference>
<dbReference type="PANTHER" id="PTHR13693:SF100">
    <property type="entry name" value="8-AMINO-7-OXONONANOATE SYNTHASE"/>
    <property type="match status" value="1"/>
</dbReference>
<evidence type="ECO:0000313" key="5">
    <source>
        <dbReference type="EMBL" id="AKQ33694.1"/>
    </source>
</evidence>
<evidence type="ECO:0000256" key="1">
    <source>
        <dbReference type="ARBA" id="ARBA00001933"/>
    </source>
</evidence>